<dbReference type="InterPro" id="IPR013083">
    <property type="entry name" value="Znf_RING/FYVE/PHD"/>
</dbReference>
<dbReference type="GO" id="GO:0008270">
    <property type="term" value="F:zinc ion binding"/>
    <property type="evidence" value="ECO:0007669"/>
    <property type="project" value="UniProtKB-KW"/>
</dbReference>
<dbReference type="Pfam" id="PF13639">
    <property type="entry name" value="zf-RING_2"/>
    <property type="match status" value="1"/>
</dbReference>
<dbReference type="PANTHER" id="PTHR22791">
    <property type="entry name" value="RING-TYPE DOMAIN-CONTAINING PROTEIN"/>
    <property type="match status" value="1"/>
</dbReference>
<evidence type="ECO:0000313" key="9">
    <source>
        <dbReference type="Proteomes" id="UP001162131"/>
    </source>
</evidence>
<comment type="caution">
    <text evidence="8">The sequence shown here is derived from an EMBL/GenBank/DDBJ whole genome shotgun (WGS) entry which is preliminary data.</text>
</comment>
<dbReference type="SMART" id="SM00184">
    <property type="entry name" value="RING"/>
    <property type="match status" value="1"/>
</dbReference>
<dbReference type="PANTHER" id="PTHR22791:SF6">
    <property type="entry name" value="RING-TYPE DOMAIN-CONTAINING PROTEIN"/>
    <property type="match status" value="1"/>
</dbReference>
<keyword evidence="5" id="KW-0175">Coiled coil</keyword>
<evidence type="ECO:0000256" key="1">
    <source>
        <dbReference type="ARBA" id="ARBA00022723"/>
    </source>
</evidence>
<keyword evidence="1" id="KW-0479">Metal-binding</keyword>
<dbReference type="PROSITE" id="PS00518">
    <property type="entry name" value="ZF_RING_1"/>
    <property type="match status" value="1"/>
</dbReference>
<dbReference type="InterPro" id="IPR001841">
    <property type="entry name" value="Znf_RING"/>
</dbReference>
<dbReference type="SUPFAM" id="SSF57850">
    <property type="entry name" value="RING/U-box"/>
    <property type="match status" value="1"/>
</dbReference>
<feature type="domain" description="RING-type" evidence="7">
    <location>
        <begin position="7"/>
        <end position="49"/>
    </location>
</feature>
<gene>
    <name evidence="8" type="ORF">BSTOLATCC_MIC15747</name>
</gene>
<organism evidence="8 9">
    <name type="scientific">Blepharisma stoltei</name>
    <dbReference type="NCBI Taxonomy" id="1481888"/>
    <lineage>
        <taxon>Eukaryota</taxon>
        <taxon>Sar</taxon>
        <taxon>Alveolata</taxon>
        <taxon>Ciliophora</taxon>
        <taxon>Postciliodesmatophora</taxon>
        <taxon>Heterotrichea</taxon>
        <taxon>Heterotrichida</taxon>
        <taxon>Blepharismidae</taxon>
        <taxon>Blepharisma</taxon>
    </lineage>
</organism>
<dbReference type="AlphaFoldDB" id="A0AAU9IT50"/>
<reference evidence="8" key="1">
    <citation type="submission" date="2021-09" db="EMBL/GenBank/DDBJ databases">
        <authorList>
            <consortium name="AG Swart"/>
            <person name="Singh M."/>
            <person name="Singh A."/>
            <person name="Seah K."/>
            <person name="Emmerich C."/>
        </authorList>
    </citation>
    <scope>NUCLEOTIDE SEQUENCE</scope>
    <source>
        <strain evidence="8">ATCC30299</strain>
    </source>
</reference>
<accession>A0AAU9IT50</accession>
<dbReference type="GO" id="GO:0061630">
    <property type="term" value="F:ubiquitin protein ligase activity"/>
    <property type="evidence" value="ECO:0007669"/>
    <property type="project" value="TreeGrafter"/>
</dbReference>
<feature type="region of interest" description="Disordered" evidence="6">
    <location>
        <begin position="245"/>
        <end position="271"/>
    </location>
</feature>
<sequence length="376" mass="43512">MESSFDCPICFDTYTSELKPLILPCGHNVCINCLSRLSKESLCKCPTCRKSHFRINPSNLTINYALIQSPNSNSPNRNNNRGNPNVLKDIQYYYQYQAFLTQISKEIKSEYERSQGLNKNCRDSYNGSIDFLINSLQNLQNKWNKSIDEAEKKNMDNYNEIKEQINKTSTKNDQLLEVLNEAYKNNAAIDANSEIVLASDKEALIFDVSFGHFNNEANLDTAFSHILHEIGGSLVYENANISKSYEKEPKDQSSPGNLNSKASPAESPIKWSDLRNPPKFNPWMEEDYHRKEQGKPITIKNRFRWFTQADFGAHEALPDWANSKINEEYSKGNKTAFIYDFKKRLQFKIDFNQMECFRYNFKTQEFGKARKLVPLN</sequence>
<keyword evidence="9" id="KW-1185">Reference proteome</keyword>
<dbReference type="InterPro" id="IPR017907">
    <property type="entry name" value="Znf_RING_CS"/>
</dbReference>
<keyword evidence="2 4" id="KW-0863">Zinc-finger</keyword>
<name>A0AAU9IT50_9CILI</name>
<protein>
    <recommendedName>
        <fullName evidence="7">RING-type domain-containing protein</fullName>
    </recommendedName>
</protein>
<evidence type="ECO:0000256" key="6">
    <source>
        <dbReference type="SAM" id="MobiDB-lite"/>
    </source>
</evidence>
<dbReference type="GO" id="GO:0016567">
    <property type="term" value="P:protein ubiquitination"/>
    <property type="evidence" value="ECO:0007669"/>
    <property type="project" value="TreeGrafter"/>
</dbReference>
<feature type="coiled-coil region" evidence="5">
    <location>
        <begin position="133"/>
        <end position="178"/>
    </location>
</feature>
<dbReference type="Gene3D" id="3.30.40.10">
    <property type="entry name" value="Zinc/RING finger domain, C3HC4 (zinc finger)"/>
    <property type="match status" value="1"/>
</dbReference>
<proteinExistence type="predicted"/>
<evidence type="ECO:0000313" key="8">
    <source>
        <dbReference type="EMBL" id="CAG9316313.1"/>
    </source>
</evidence>
<dbReference type="EMBL" id="CAJZBQ010000015">
    <property type="protein sequence ID" value="CAG9316313.1"/>
    <property type="molecule type" value="Genomic_DNA"/>
</dbReference>
<feature type="compositionally biased region" description="Polar residues" evidence="6">
    <location>
        <begin position="252"/>
        <end position="262"/>
    </location>
</feature>
<evidence type="ECO:0000256" key="2">
    <source>
        <dbReference type="ARBA" id="ARBA00022771"/>
    </source>
</evidence>
<evidence type="ECO:0000256" key="3">
    <source>
        <dbReference type="ARBA" id="ARBA00022833"/>
    </source>
</evidence>
<dbReference type="Proteomes" id="UP001162131">
    <property type="component" value="Unassembled WGS sequence"/>
</dbReference>
<evidence type="ECO:0000256" key="5">
    <source>
        <dbReference type="SAM" id="Coils"/>
    </source>
</evidence>
<keyword evidence="3" id="KW-0862">Zinc</keyword>
<evidence type="ECO:0000259" key="7">
    <source>
        <dbReference type="PROSITE" id="PS50089"/>
    </source>
</evidence>
<dbReference type="PROSITE" id="PS50089">
    <property type="entry name" value="ZF_RING_2"/>
    <property type="match status" value="1"/>
</dbReference>
<dbReference type="InterPro" id="IPR051435">
    <property type="entry name" value="RING_finger_E3_ubiq-ligases"/>
</dbReference>
<evidence type="ECO:0000256" key="4">
    <source>
        <dbReference type="PROSITE-ProRule" id="PRU00175"/>
    </source>
</evidence>